<name>X0YJ85_9ZZZZ</name>
<keyword evidence="1" id="KW-1133">Transmembrane helix</keyword>
<dbReference type="PROSITE" id="PS50106">
    <property type="entry name" value="PDZ"/>
    <property type="match status" value="1"/>
</dbReference>
<protein>
    <recommendedName>
        <fullName evidence="2">PDZ domain-containing protein</fullName>
    </recommendedName>
</protein>
<accession>X0YJ85</accession>
<dbReference type="SMART" id="SM00228">
    <property type="entry name" value="PDZ"/>
    <property type="match status" value="1"/>
</dbReference>
<organism evidence="3">
    <name type="scientific">marine sediment metagenome</name>
    <dbReference type="NCBI Taxonomy" id="412755"/>
    <lineage>
        <taxon>unclassified sequences</taxon>
        <taxon>metagenomes</taxon>
        <taxon>ecological metagenomes</taxon>
    </lineage>
</organism>
<evidence type="ECO:0000313" key="3">
    <source>
        <dbReference type="EMBL" id="GAG36866.1"/>
    </source>
</evidence>
<dbReference type="InterPro" id="IPR036034">
    <property type="entry name" value="PDZ_sf"/>
</dbReference>
<proteinExistence type="predicted"/>
<keyword evidence="1" id="KW-0472">Membrane</keyword>
<gene>
    <name evidence="3" type="ORF">S01H1_67221</name>
</gene>
<dbReference type="EMBL" id="BARS01044502">
    <property type="protein sequence ID" value="GAG36866.1"/>
    <property type="molecule type" value="Genomic_DNA"/>
</dbReference>
<sequence>MTRAMTLDDQEAVLDRKKRVLRRWALAVGVLAALSLFGLGGMILDRVLKGTPDGGLEINYNKVDKKLAWLGSEILDINETISRELGLISTDGVLVNSVTPGSPADQAGLERGDAILAVNGTKISDSFQIQGEILNLAPGDVAKLLVDKGDGGKRNVYVEMGV</sequence>
<comment type="caution">
    <text evidence="3">The sequence shown here is derived from an EMBL/GenBank/DDBJ whole genome shotgun (WGS) entry which is preliminary data.</text>
</comment>
<reference evidence="3" key="1">
    <citation type="journal article" date="2014" name="Front. Microbiol.">
        <title>High frequency of phylogenetically diverse reductive dehalogenase-homologous genes in deep subseafloor sedimentary metagenomes.</title>
        <authorList>
            <person name="Kawai M."/>
            <person name="Futagami T."/>
            <person name="Toyoda A."/>
            <person name="Takaki Y."/>
            <person name="Nishi S."/>
            <person name="Hori S."/>
            <person name="Arai W."/>
            <person name="Tsubouchi T."/>
            <person name="Morono Y."/>
            <person name="Uchiyama I."/>
            <person name="Ito T."/>
            <person name="Fujiyama A."/>
            <person name="Inagaki F."/>
            <person name="Takami H."/>
        </authorList>
    </citation>
    <scope>NUCLEOTIDE SEQUENCE</scope>
    <source>
        <strain evidence="3">Expedition CK06-06</strain>
    </source>
</reference>
<feature type="transmembrane region" description="Helical" evidence="1">
    <location>
        <begin position="24"/>
        <end position="44"/>
    </location>
</feature>
<keyword evidence="1" id="KW-0812">Transmembrane</keyword>
<dbReference type="Gene3D" id="2.30.42.10">
    <property type="match status" value="1"/>
</dbReference>
<feature type="non-terminal residue" evidence="3">
    <location>
        <position position="162"/>
    </location>
</feature>
<dbReference type="InterPro" id="IPR001478">
    <property type="entry name" value="PDZ"/>
</dbReference>
<feature type="domain" description="PDZ" evidence="2">
    <location>
        <begin position="57"/>
        <end position="125"/>
    </location>
</feature>
<evidence type="ECO:0000256" key="1">
    <source>
        <dbReference type="SAM" id="Phobius"/>
    </source>
</evidence>
<dbReference type="Pfam" id="PF13180">
    <property type="entry name" value="PDZ_2"/>
    <property type="match status" value="1"/>
</dbReference>
<evidence type="ECO:0000259" key="2">
    <source>
        <dbReference type="PROSITE" id="PS50106"/>
    </source>
</evidence>
<dbReference type="SUPFAM" id="SSF50156">
    <property type="entry name" value="PDZ domain-like"/>
    <property type="match status" value="1"/>
</dbReference>
<dbReference type="AlphaFoldDB" id="X0YJ85"/>